<evidence type="ECO:0000313" key="1">
    <source>
        <dbReference type="EMBL" id="TKC00575.1"/>
    </source>
</evidence>
<reference evidence="1 2" key="1">
    <citation type="submission" date="2019-04" db="EMBL/GenBank/DDBJ databases">
        <title>Pedobacter sp. AR-3-17 sp. nov., isolated from Arctic soil.</title>
        <authorList>
            <person name="Dahal R.H."/>
            <person name="Kim D.-U."/>
        </authorList>
    </citation>
    <scope>NUCLEOTIDE SEQUENCE [LARGE SCALE GENOMIC DNA]</scope>
    <source>
        <strain evidence="1 2">AR-3-17</strain>
    </source>
</reference>
<proteinExistence type="predicted"/>
<dbReference type="AlphaFoldDB" id="A0A4U1C5K9"/>
<protein>
    <recommendedName>
        <fullName evidence="3">Right handed beta helix domain-containing protein</fullName>
    </recommendedName>
</protein>
<dbReference type="RefSeq" id="WP_136824784.1">
    <property type="nucleotide sequence ID" value="NZ_SWBP01000001.1"/>
</dbReference>
<dbReference type="EMBL" id="SWBP01000001">
    <property type="protein sequence ID" value="TKC00575.1"/>
    <property type="molecule type" value="Genomic_DNA"/>
</dbReference>
<gene>
    <name evidence="1" type="ORF">FA046_02545</name>
</gene>
<dbReference type="Proteomes" id="UP000308181">
    <property type="component" value="Unassembled WGS sequence"/>
</dbReference>
<dbReference type="OrthoDB" id="1111178at2"/>
<name>A0A4U1C5K9_9SPHI</name>
<evidence type="ECO:0000313" key="2">
    <source>
        <dbReference type="Proteomes" id="UP000308181"/>
    </source>
</evidence>
<organism evidence="1 2">
    <name type="scientific">Pedobacter cryophilus</name>
    <dbReference type="NCBI Taxonomy" id="2571271"/>
    <lineage>
        <taxon>Bacteria</taxon>
        <taxon>Pseudomonadati</taxon>
        <taxon>Bacteroidota</taxon>
        <taxon>Sphingobacteriia</taxon>
        <taxon>Sphingobacteriales</taxon>
        <taxon>Sphingobacteriaceae</taxon>
        <taxon>Pedobacter</taxon>
    </lineage>
</organism>
<dbReference type="PROSITE" id="PS51257">
    <property type="entry name" value="PROKAR_LIPOPROTEIN"/>
    <property type="match status" value="1"/>
</dbReference>
<sequence length="459" mass="51103">MKNFILVFSFLILVISACRKDEIIDDNPNIQLQFSTDSILFDTIFTNSGSTSRVLKIFNYNKNSIIISDIHLKGGSSSAFKININGVASSAISNLKIRGNDSVYVFVKAFIDPNNINSPFIVEDEISITMNGNLEKIPLQAYGQNAIYLNGATINTNTTFTKDKPYIIYNYAIVNQNVTLQINPGAKLFFHKGATLFVSGSLKANGTFADSITFSSDRLERIYDDEPGQWGGIHILRPSFDNQINYAAIKNALVGIRVDSLSNNANPKLLLSNSIVKNHEVAGLLGYTASVIGLNNLFYNCGQFLVIGLYGGNYAFYQNTLANYNFNFPRKTPSVFFSDNLNDNTTITKGLSTIFINNIIYGSLTRELEFDKKGTGLFITDFQNNLIRTDIQTLGNSNIYNQDPLFINTRKENYKLPANSVAVGKGKDLTTNSYFNSYLSKDLEQNNRIFPSVLGCYEK</sequence>
<comment type="caution">
    <text evidence="1">The sequence shown here is derived from an EMBL/GenBank/DDBJ whole genome shotgun (WGS) entry which is preliminary data.</text>
</comment>
<keyword evidence="2" id="KW-1185">Reference proteome</keyword>
<evidence type="ECO:0008006" key="3">
    <source>
        <dbReference type="Google" id="ProtNLM"/>
    </source>
</evidence>
<accession>A0A4U1C5K9</accession>